<reference evidence="1" key="1">
    <citation type="journal article" date="2015" name="Nature">
        <title>Complex archaea that bridge the gap between prokaryotes and eukaryotes.</title>
        <authorList>
            <person name="Spang A."/>
            <person name="Saw J.H."/>
            <person name="Jorgensen S.L."/>
            <person name="Zaremba-Niedzwiedzka K."/>
            <person name="Martijn J."/>
            <person name="Lind A.E."/>
            <person name="van Eijk R."/>
            <person name="Schleper C."/>
            <person name="Guy L."/>
            <person name="Ettema T.J."/>
        </authorList>
    </citation>
    <scope>NUCLEOTIDE SEQUENCE</scope>
</reference>
<dbReference type="EMBL" id="LAZR01047156">
    <property type="protein sequence ID" value="KKK94877.1"/>
    <property type="molecule type" value="Genomic_DNA"/>
</dbReference>
<comment type="caution">
    <text evidence="1">The sequence shown here is derived from an EMBL/GenBank/DDBJ whole genome shotgun (WGS) entry which is preliminary data.</text>
</comment>
<sequence length="237" mass="28474">MRCLNCNANLKYKRDIVKSKCHSCGRKLTMKESFSLFKLKTELITKFSEFLDDFFTMESIEWNNINKLKSDEIHVILNFYERFRAKLEGMYPISREESFRSTTGLPYERLRYHHLLVPFHTILDDRLVFFKSVLKAIESWDNKQFSNALKEYKLINDFFMEFSDIIPRIDQNPGPYRLWQTLPAFPDAFSDVEKRWGMKLEGKRLGILLGQKNPYFKRSVKRYSNMHMTNWLIYNRG</sequence>
<evidence type="ECO:0000313" key="1">
    <source>
        <dbReference type="EMBL" id="KKK94877.1"/>
    </source>
</evidence>
<dbReference type="AlphaFoldDB" id="A0A0F8ZM50"/>
<feature type="non-terminal residue" evidence="1">
    <location>
        <position position="237"/>
    </location>
</feature>
<protein>
    <submittedName>
        <fullName evidence="1">Uncharacterized protein</fullName>
    </submittedName>
</protein>
<accession>A0A0F8ZM50</accession>
<organism evidence="1">
    <name type="scientific">marine sediment metagenome</name>
    <dbReference type="NCBI Taxonomy" id="412755"/>
    <lineage>
        <taxon>unclassified sequences</taxon>
        <taxon>metagenomes</taxon>
        <taxon>ecological metagenomes</taxon>
    </lineage>
</organism>
<gene>
    <name evidence="1" type="ORF">LCGC14_2678440</name>
</gene>
<name>A0A0F8ZM50_9ZZZZ</name>
<proteinExistence type="predicted"/>